<dbReference type="InterPro" id="IPR003767">
    <property type="entry name" value="Malate/L-lactate_DH-like"/>
</dbReference>
<dbReference type="Gene3D" id="3.30.1370.60">
    <property type="entry name" value="Hypothetical oxidoreductase yiak, domain 2"/>
    <property type="match status" value="1"/>
</dbReference>
<evidence type="ECO:0000256" key="2">
    <source>
        <dbReference type="ARBA" id="ARBA00023002"/>
    </source>
</evidence>
<dbReference type="Gene3D" id="1.10.1530.10">
    <property type="match status" value="1"/>
</dbReference>
<dbReference type="EMBL" id="CP089291">
    <property type="protein sequence ID" value="UOF91536.1"/>
    <property type="molecule type" value="Genomic_DNA"/>
</dbReference>
<evidence type="ECO:0000313" key="4">
    <source>
        <dbReference type="Proteomes" id="UP000830167"/>
    </source>
</evidence>
<dbReference type="PANTHER" id="PTHR11091">
    <property type="entry name" value="OXIDOREDUCTASE-RELATED"/>
    <property type="match status" value="1"/>
</dbReference>
<reference evidence="3" key="1">
    <citation type="submission" date="2021-12" db="EMBL/GenBank/DDBJ databases">
        <title>Alicyclobacillaceae gen. nov., sp. nov., isolated from chalcocite enrichment system.</title>
        <authorList>
            <person name="Jiang Z."/>
        </authorList>
    </citation>
    <scope>NUCLEOTIDE SEQUENCE</scope>
    <source>
        <strain evidence="3">MYW30-H2</strain>
    </source>
</reference>
<dbReference type="SUPFAM" id="SSF89733">
    <property type="entry name" value="L-sulfolactate dehydrogenase-like"/>
    <property type="match status" value="1"/>
</dbReference>
<keyword evidence="4" id="KW-1185">Reference proteome</keyword>
<dbReference type="PANTHER" id="PTHR11091:SF0">
    <property type="entry name" value="MALATE DEHYDROGENASE"/>
    <property type="match status" value="1"/>
</dbReference>
<dbReference type="InterPro" id="IPR036111">
    <property type="entry name" value="Mal/L-sulfo/L-lacto_DH-like_sf"/>
</dbReference>
<evidence type="ECO:0000313" key="3">
    <source>
        <dbReference type="EMBL" id="UOF91536.1"/>
    </source>
</evidence>
<dbReference type="RefSeq" id="WP_347438228.1">
    <property type="nucleotide sequence ID" value="NZ_CP089291.1"/>
</dbReference>
<protein>
    <submittedName>
        <fullName evidence="3">Ldh family oxidoreductase</fullName>
    </submittedName>
</protein>
<dbReference type="InterPro" id="IPR043144">
    <property type="entry name" value="Mal/L-sulf/L-lact_DH-like_ah"/>
</dbReference>
<comment type="similarity">
    <text evidence="1">Belongs to the LDH2/MDH2 oxidoreductase family.</text>
</comment>
<accession>A0ABY4CQM8</accession>
<dbReference type="Pfam" id="PF02615">
    <property type="entry name" value="Ldh_2"/>
    <property type="match status" value="1"/>
</dbReference>
<dbReference type="InterPro" id="IPR043143">
    <property type="entry name" value="Mal/L-sulf/L-lact_DH-like_NADP"/>
</dbReference>
<dbReference type="Proteomes" id="UP000830167">
    <property type="component" value="Chromosome"/>
</dbReference>
<organism evidence="3 4">
    <name type="scientific">Fodinisporobacter ferrooxydans</name>
    <dbReference type="NCBI Taxonomy" id="2901836"/>
    <lineage>
        <taxon>Bacteria</taxon>
        <taxon>Bacillati</taxon>
        <taxon>Bacillota</taxon>
        <taxon>Bacilli</taxon>
        <taxon>Bacillales</taxon>
        <taxon>Alicyclobacillaceae</taxon>
        <taxon>Fodinisporobacter</taxon>
    </lineage>
</organism>
<sequence>MRYSWNELHRFASQCFQVAGVPPADAEWTAEVLVRADFTGVHTHGLSRLSAYIQGIRRGVIKAAPDTALEKRALSVATLDGDSGLGPVVAKLAMEAAVDLAKETGIGIVTVKRGNHAGPLSAYIDLATQAEMIGWAFSNAQPAIPPWGGRKAFFGTNPIAFGAPTHCHSPVVLDMATSKVARGNIILAAKTGQSIPEDWAIDETGCPTTDAQAALRGAVLPMAGPKGYALALMVEILSGVLSGAEMAPHVGSMYDKEQREPGTGLCCIAINPRSFFDGDEFYRRMDVLVDEIHQVPPADGFSSVRIPGERRVRLEHQGRQEGIALEQSTLDELKKLAEELHIAWRDDLFV</sequence>
<evidence type="ECO:0000256" key="1">
    <source>
        <dbReference type="ARBA" id="ARBA00006056"/>
    </source>
</evidence>
<proteinExistence type="inferred from homology"/>
<keyword evidence="2" id="KW-0560">Oxidoreductase</keyword>
<gene>
    <name evidence="3" type="ORF">LSG31_04595</name>
</gene>
<name>A0ABY4CQM8_9BACL</name>